<organism evidence="1 2">
    <name type="scientific">Mycena rosella</name>
    <name type="common">Pink bonnet</name>
    <name type="synonym">Agaricus rosellus</name>
    <dbReference type="NCBI Taxonomy" id="1033263"/>
    <lineage>
        <taxon>Eukaryota</taxon>
        <taxon>Fungi</taxon>
        <taxon>Dikarya</taxon>
        <taxon>Basidiomycota</taxon>
        <taxon>Agaricomycotina</taxon>
        <taxon>Agaricomycetes</taxon>
        <taxon>Agaricomycetidae</taxon>
        <taxon>Agaricales</taxon>
        <taxon>Marasmiineae</taxon>
        <taxon>Mycenaceae</taxon>
        <taxon>Mycena</taxon>
    </lineage>
</organism>
<gene>
    <name evidence="1" type="ORF">B0H17DRAFT_1219533</name>
</gene>
<evidence type="ECO:0000313" key="2">
    <source>
        <dbReference type="Proteomes" id="UP001221757"/>
    </source>
</evidence>
<dbReference type="Proteomes" id="UP001221757">
    <property type="component" value="Unassembled WGS sequence"/>
</dbReference>
<dbReference type="EMBL" id="JARKIE010000694">
    <property type="protein sequence ID" value="KAJ7620787.1"/>
    <property type="molecule type" value="Genomic_DNA"/>
</dbReference>
<dbReference type="Gene3D" id="3.40.50.12660">
    <property type="match status" value="1"/>
</dbReference>
<accession>A0AAD7BGR7</accession>
<proteinExistence type="predicted"/>
<name>A0AAD7BGR7_MYCRO</name>
<comment type="caution">
    <text evidence="1">The sequence shown here is derived from an EMBL/GenBank/DDBJ whole genome shotgun (WGS) entry which is preliminary data.</text>
</comment>
<dbReference type="AlphaFoldDB" id="A0AAD7BGR7"/>
<keyword evidence="2" id="KW-1185">Reference proteome</keyword>
<reference evidence="1" key="1">
    <citation type="submission" date="2023-03" db="EMBL/GenBank/DDBJ databases">
        <title>Massive genome expansion in bonnet fungi (Mycena s.s.) driven by repeated elements and novel gene families across ecological guilds.</title>
        <authorList>
            <consortium name="Lawrence Berkeley National Laboratory"/>
            <person name="Harder C.B."/>
            <person name="Miyauchi S."/>
            <person name="Viragh M."/>
            <person name="Kuo A."/>
            <person name="Thoen E."/>
            <person name="Andreopoulos B."/>
            <person name="Lu D."/>
            <person name="Skrede I."/>
            <person name="Drula E."/>
            <person name="Henrissat B."/>
            <person name="Morin E."/>
            <person name="Kohler A."/>
            <person name="Barry K."/>
            <person name="LaButti K."/>
            <person name="Morin E."/>
            <person name="Salamov A."/>
            <person name="Lipzen A."/>
            <person name="Mereny Z."/>
            <person name="Hegedus B."/>
            <person name="Baldrian P."/>
            <person name="Stursova M."/>
            <person name="Weitz H."/>
            <person name="Taylor A."/>
            <person name="Grigoriev I.V."/>
            <person name="Nagy L.G."/>
            <person name="Martin F."/>
            <person name="Kauserud H."/>
        </authorList>
    </citation>
    <scope>NUCLEOTIDE SEQUENCE</scope>
    <source>
        <strain evidence="1">CBHHK067</strain>
    </source>
</reference>
<protein>
    <submittedName>
        <fullName evidence="1">Uncharacterized protein</fullName>
    </submittedName>
</protein>
<sequence length="60" mass="6452">MPSRSNTEDDGLDECLVPLDGEERMVTDNELRAHLVGTLPVSASLVAVYNSRHSASLLGL</sequence>
<evidence type="ECO:0000313" key="1">
    <source>
        <dbReference type="EMBL" id="KAJ7620787.1"/>
    </source>
</evidence>